<dbReference type="SUPFAM" id="SSF53335">
    <property type="entry name" value="S-adenosyl-L-methionine-dependent methyltransferases"/>
    <property type="match status" value="1"/>
</dbReference>
<dbReference type="Gene3D" id="3.40.50.150">
    <property type="entry name" value="Vaccinia Virus protein VP39"/>
    <property type="match status" value="1"/>
</dbReference>
<dbReference type="RefSeq" id="WP_183990318.1">
    <property type="nucleotide sequence ID" value="NZ_BMHW01000001.1"/>
</dbReference>
<sequence length="260" mass="28120">MSVRHQDGSAGDANYGVIGKGYVSYRQPDPNIADFIARALGEARTVLNVGAGAGSYEPVDRQVTAVEPSASMRAQRPAHLPVAIDAVAEHLPFSDASFDASMTTFSVHQWSDLAAGLAEMRRVTRGPVLILSCDPKALDRSWLNDYAPEMIAVEARRYPTMGAIADALGQVDILPVPIPLECTDGFGEAYYGRPEKLLEPGARLANSAWSFVDPAIEQRFAETLSRDLTSGVWDARYSALRMQPFFEGSLRLIVSSGSEA</sequence>
<keyword evidence="2" id="KW-0808">Transferase</keyword>
<dbReference type="InterPro" id="IPR013216">
    <property type="entry name" value="Methyltransf_11"/>
</dbReference>
<accession>A0A7W9Y3I4</accession>
<feature type="domain" description="Methyltransferase type 11" evidence="1">
    <location>
        <begin position="47"/>
        <end position="125"/>
    </location>
</feature>
<evidence type="ECO:0000259" key="1">
    <source>
        <dbReference type="Pfam" id="PF08241"/>
    </source>
</evidence>
<name>A0A7W9Y3I4_9HYPH</name>
<dbReference type="InterPro" id="IPR029063">
    <property type="entry name" value="SAM-dependent_MTases_sf"/>
</dbReference>
<evidence type="ECO:0000313" key="2">
    <source>
        <dbReference type="EMBL" id="MBB6161341.1"/>
    </source>
</evidence>
<dbReference type="GO" id="GO:0008757">
    <property type="term" value="F:S-adenosylmethionine-dependent methyltransferase activity"/>
    <property type="evidence" value="ECO:0007669"/>
    <property type="project" value="InterPro"/>
</dbReference>
<dbReference type="AlphaFoldDB" id="A0A7W9Y3I4"/>
<keyword evidence="2" id="KW-0489">Methyltransferase</keyword>
<gene>
    <name evidence="2" type="ORF">HNQ72_001138</name>
</gene>
<reference evidence="2 3" key="1">
    <citation type="submission" date="2020-08" db="EMBL/GenBank/DDBJ databases">
        <title>Genomic Encyclopedia of Type Strains, Phase IV (KMG-IV): sequencing the most valuable type-strain genomes for metagenomic binning, comparative biology and taxonomic classification.</title>
        <authorList>
            <person name="Goeker M."/>
        </authorList>
    </citation>
    <scope>NUCLEOTIDE SEQUENCE [LARGE SCALE GENOMIC DNA]</scope>
    <source>
        <strain evidence="2 3">DSM 100734</strain>
    </source>
</reference>
<keyword evidence="3" id="KW-1185">Reference proteome</keyword>
<proteinExistence type="predicted"/>
<dbReference type="Pfam" id="PF08241">
    <property type="entry name" value="Methyltransf_11"/>
    <property type="match status" value="1"/>
</dbReference>
<dbReference type="EMBL" id="JACHEG010000001">
    <property type="protein sequence ID" value="MBB6161341.1"/>
    <property type="molecule type" value="Genomic_DNA"/>
</dbReference>
<protein>
    <submittedName>
        <fullName evidence="2">SAM-dependent methyltransferase</fullName>
    </submittedName>
</protein>
<dbReference type="GO" id="GO:0032259">
    <property type="term" value="P:methylation"/>
    <property type="evidence" value="ECO:0007669"/>
    <property type="project" value="UniProtKB-KW"/>
</dbReference>
<comment type="caution">
    <text evidence="2">The sequence shown here is derived from an EMBL/GenBank/DDBJ whole genome shotgun (WGS) entry which is preliminary data.</text>
</comment>
<dbReference type="Proteomes" id="UP000547879">
    <property type="component" value="Unassembled WGS sequence"/>
</dbReference>
<organism evidence="2 3">
    <name type="scientific">Rhizobium wenxiniae</name>
    <dbReference type="NCBI Taxonomy" id="1737357"/>
    <lineage>
        <taxon>Bacteria</taxon>
        <taxon>Pseudomonadati</taxon>
        <taxon>Pseudomonadota</taxon>
        <taxon>Alphaproteobacteria</taxon>
        <taxon>Hyphomicrobiales</taxon>
        <taxon>Rhizobiaceae</taxon>
        <taxon>Rhizobium/Agrobacterium group</taxon>
        <taxon>Rhizobium</taxon>
    </lineage>
</organism>
<evidence type="ECO:0000313" key="3">
    <source>
        <dbReference type="Proteomes" id="UP000547879"/>
    </source>
</evidence>